<evidence type="ECO:0000313" key="2">
    <source>
        <dbReference type="EMBL" id="PPQ29436.1"/>
    </source>
</evidence>
<protein>
    <submittedName>
        <fullName evidence="2">SAM-dependent methyltransferase</fullName>
    </submittedName>
</protein>
<evidence type="ECO:0000259" key="1">
    <source>
        <dbReference type="Pfam" id="PF13649"/>
    </source>
</evidence>
<dbReference type="GO" id="GO:0008168">
    <property type="term" value="F:methyltransferase activity"/>
    <property type="evidence" value="ECO:0007669"/>
    <property type="project" value="UniProtKB-KW"/>
</dbReference>
<keyword evidence="2" id="KW-0808">Transferase</keyword>
<dbReference type="Pfam" id="PF13649">
    <property type="entry name" value="Methyltransf_25"/>
    <property type="match status" value="1"/>
</dbReference>
<dbReference type="InterPro" id="IPR041698">
    <property type="entry name" value="Methyltransf_25"/>
</dbReference>
<dbReference type="InterPro" id="IPR029063">
    <property type="entry name" value="SAM-dependent_MTases_sf"/>
</dbReference>
<accession>A0A2S6N4A0</accession>
<dbReference type="Proteomes" id="UP000239724">
    <property type="component" value="Unassembled WGS sequence"/>
</dbReference>
<reference evidence="2 3" key="1">
    <citation type="journal article" date="2018" name="Arch. Microbiol.">
        <title>New insights into the metabolic potential of the phototrophic purple bacterium Rhodopila globiformis DSM 161(T) from its draft genome sequence and evidence for a vanadium-dependent nitrogenase.</title>
        <authorList>
            <person name="Imhoff J.F."/>
            <person name="Rahn T."/>
            <person name="Kunzel S."/>
            <person name="Neulinger S.C."/>
        </authorList>
    </citation>
    <scope>NUCLEOTIDE SEQUENCE [LARGE SCALE GENOMIC DNA]</scope>
    <source>
        <strain evidence="2 3">DSM 161</strain>
    </source>
</reference>
<dbReference type="SUPFAM" id="SSF53335">
    <property type="entry name" value="S-adenosyl-L-methionine-dependent methyltransferases"/>
    <property type="match status" value="1"/>
</dbReference>
<comment type="caution">
    <text evidence="2">The sequence shown here is derived from an EMBL/GenBank/DDBJ whole genome shotgun (WGS) entry which is preliminary data.</text>
</comment>
<organism evidence="2 3">
    <name type="scientific">Rhodopila globiformis</name>
    <name type="common">Rhodopseudomonas globiformis</name>
    <dbReference type="NCBI Taxonomy" id="1071"/>
    <lineage>
        <taxon>Bacteria</taxon>
        <taxon>Pseudomonadati</taxon>
        <taxon>Pseudomonadota</taxon>
        <taxon>Alphaproteobacteria</taxon>
        <taxon>Acetobacterales</taxon>
        <taxon>Acetobacteraceae</taxon>
        <taxon>Rhodopila</taxon>
    </lineage>
</organism>
<dbReference type="AlphaFoldDB" id="A0A2S6N4A0"/>
<feature type="domain" description="Methyltransferase" evidence="1">
    <location>
        <begin position="55"/>
        <end position="147"/>
    </location>
</feature>
<dbReference type="CDD" id="cd02440">
    <property type="entry name" value="AdoMet_MTases"/>
    <property type="match status" value="1"/>
</dbReference>
<dbReference type="EMBL" id="NHRY01000227">
    <property type="protein sequence ID" value="PPQ29436.1"/>
    <property type="molecule type" value="Genomic_DNA"/>
</dbReference>
<name>A0A2S6N4A0_RHOGL</name>
<dbReference type="PANTHER" id="PTHR43591:SF24">
    <property type="entry name" value="2-METHOXY-6-POLYPRENYL-1,4-BENZOQUINOL METHYLASE, MITOCHONDRIAL"/>
    <property type="match status" value="1"/>
</dbReference>
<sequence>MNIQTAIPAAVDYAAIKARQRAVWSAGDYARIGVTLQIVGETLCEAVDLGANHRVLDVCAGNGNATLAAARRFADVVSTDYVEDLLDRGRARAAADGFDVRFEQADAEALPFDDENFDIVLSTFGVMFTPDQQRAADEMLRVLKPGGRIGLANWTPAGFVGQLLRTVGARVPPPPGVRPPVLWGEEAHLASLFGSRARVATQRRSFVFRYRSPAHWVQVFRTLYGPLVKAFAALDEDGQRGLEAELHALIGRFNTARDGAMVVPGDYLEVVATKV</sequence>
<gene>
    <name evidence="2" type="ORF">CCS01_21705</name>
</gene>
<dbReference type="GO" id="GO:0032259">
    <property type="term" value="P:methylation"/>
    <property type="evidence" value="ECO:0007669"/>
    <property type="project" value="UniProtKB-KW"/>
</dbReference>
<keyword evidence="3" id="KW-1185">Reference proteome</keyword>
<proteinExistence type="predicted"/>
<dbReference type="PANTHER" id="PTHR43591">
    <property type="entry name" value="METHYLTRANSFERASE"/>
    <property type="match status" value="1"/>
</dbReference>
<evidence type="ECO:0000313" key="3">
    <source>
        <dbReference type="Proteomes" id="UP000239724"/>
    </source>
</evidence>
<keyword evidence="2" id="KW-0489">Methyltransferase</keyword>
<dbReference type="OrthoDB" id="8153637at2"/>
<dbReference type="Gene3D" id="3.40.50.150">
    <property type="entry name" value="Vaccinia Virus protein VP39"/>
    <property type="match status" value="1"/>
</dbReference>
<dbReference type="RefSeq" id="WP_104520912.1">
    <property type="nucleotide sequence ID" value="NZ_NHRY01000227.1"/>
</dbReference>